<dbReference type="PANTHER" id="PTHR47580:SF1">
    <property type="entry name" value="PHOSPHOGLYCERATE MUTASE FAMILY PROTEIN"/>
    <property type="match status" value="1"/>
</dbReference>
<dbReference type="EMBL" id="HBGY01016852">
    <property type="protein sequence ID" value="CAD9583156.1"/>
    <property type="molecule type" value="Transcribed_RNA"/>
</dbReference>
<dbReference type="InterPro" id="IPR029033">
    <property type="entry name" value="His_PPase_superfam"/>
</dbReference>
<proteinExistence type="predicted"/>
<dbReference type="AlphaFoldDB" id="A0A7S2P922"/>
<name>A0A7S2P922_9STRA</name>
<feature type="compositionally biased region" description="Polar residues" evidence="1">
    <location>
        <begin position="272"/>
        <end position="289"/>
    </location>
</feature>
<dbReference type="SUPFAM" id="SSF53254">
    <property type="entry name" value="Phosphoglycerate mutase-like"/>
    <property type="match status" value="1"/>
</dbReference>
<evidence type="ECO:0000256" key="1">
    <source>
        <dbReference type="SAM" id="MobiDB-lite"/>
    </source>
</evidence>
<gene>
    <name evidence="2" type="ORF">LDAN0321_LOCUS10899</name>
</gene>
<accession>A0A7S2P922</accession>
<protein>
    <submittedName>
        <fullName evidence="2">Uncharacterized protein</fullName>
    </submittedName>
</protein>
<dbReference type="PANTHER" id="PTHR47580">
    <property type="entry name" value="PHOSPHOGLYCERATE MUTASE FAMILY PROTEIN"/>
    <property type="match status" value="1"/>
</dbReference>
<reference evidence="2" key="1">
    <citation type="submission" date="2021-01" db="EMBL/GenBank/DDBJ databases">
        <authorList>
            <person name="Corre E."/>
            <person name="Pelletier E."/>
            <person name="Niang G."/>
            <person name="Scheremetjew M."/>
            <person name="Finn R."/>
            <person name="Kale V."/>
            <person name="Holt S."/>
            <person name="Cochrane G."/>
            <person name="Meng A."/>
            <person name="Brown T."/>
            <person name="Cohen L."/>
        </authorList>
    </citation>
    <scope>NUCLEOTIDE SEQUENCE</scope>
    <source>
        <strain evidence="2">B650</strain>
    </source>
</reference>
<feature type="region of interest" description="Disordered" evidence="1">
    <location>
        <begin position="264"/>
        <end position="290"/>
    </location>
</feature>
<dbReference type="Gene3D" id="3.40.50.1240">
    <property type="entry name" value="Phosphoglycerate mutase-like"/>
    <property type="match status" value="1"/>
</dbReference>
<sequence>MTIKAQPANANLMQFPCKNGLGNTYHFMRAGESLLEEQNILMTNPLFLTNREAALSERGIEQVLDACRLMEENDVNPSIVTYSIAAKSCDTASIISRELMIGNNRMMPEYTNLDPRGAGKWDGLELDSTEAAIIALDSLEAGNMGKGGRTPEHDDGTPNETLFNQVTRLTQLMSMLETYYSGDTILLIFPDGTGPALLSSLIAGIPLNRVHELQFSPGEIRMDITYESVISSMQRYASNYDEGYGMAELQALQQKEKMQTKTETAIPRSAKEQISSTPADTHSTKNNLPSAGVVKKSATTKRIANPPVKTPVEAKKYRDTREIMAMGFFALFGVGGASMVGLDSKKREPILEENLKIWARDDTKAKPHTKVKFHKPMPLHTNDIEKPVDLKAPELVDMEKKIVDAPFKVPEMEEYNNYNFDQKRDLRKEMTEKAAHEAMEQYLNQDDGADAWLDAITFLANEEEAKDQII</sequence>
<evidence type="ECO:0000313" key="2">
    <source>
        <dbReference type="EMBL" id="CAD9583156.1"/>
    </source>
</evidence>
<organism evidence="2">
    <name type="scientific">Leptocylindrus danicus</name>
    <dbReference type="NCBI Taxonomy" id="163516"/>
    <lineage>
        <taxon>Eukaryota</taxon>
        <taxon>Sar</taxon>
        <taxon>Stramenopiles</taxon>
        <taxon>Ochrophyta</taxon>
        <taxon>Bacillariophyta</taxon>
        <taxon>Coscinodiscophyceae</taxon>
        <taxon>Chaetocerotophycidae</taxon>
        <taxon>Leptocylindrales</taxon>
        <taxon>Leptocylindraceae</taxon>
        <taxon>Leptocylindrus</taxon>
    </lineage>
</organism>